<gene>
    <name evidence="3" type="ORF">C8D95_10662</name>
</gene>
<accession>A0A316GLF0</accession>
<dbReference type="SUPFAM" id="SSF54373">
    <property type="entry name" value="FAD-linked reductases, C-terminal domain"/>
    <property type="match status" value="1"/>
</dbReference>
<dbReference type="GO" id="GO:0016491">
    <property type="term" value="F:oxidoreductase activity"/>
    <property type="evidence" value="ECO:0007669"/>
    <property type="project" value="UniProtKB-KW"/>
</dbReference>
<protein>
    <submittedName>
        <fullName evidence="3">Glycine/D-amino acid oxidase-like deaminating enzyme</fullName>
    </submittedName>
</protein>
<dbReference type="GO" id="GO:0005737">
    <property type="term" value="C:cytoplasm"/>
    <property type="evidence" value="ECO:0007669"/>
    <property type="project" value="TreeGrafter"/>
</dbReference>
<sequence length="334" mass="35745">MVDLTVRGAGIFGLSVAWEAESRGAHVRVVDPAGPGAGASGGIVGALQPHTPDSWNEKKDFQLESLMLQAPFWEAVEAVSGISAGYGRLGRLQPLHSDRDVVLARTRAEAAMRNWRGWANWDVIDEAEVGQWRPASPTGLYIRDDLSARVHPRRAIESLTAALRSRGVEIMADADDSTPTVWATGWRGLVEMDAGTGVKGQAALLRHDARGHPQIFASSLHIVPHADGTVAVGSTSEREFDDPASTDEALDDVIRRAGEVLPILKGAEVIQRWAGVRPRAASRAPLLGPIPARPGHFVANGGFKIGFGVAPLVARVICDLVLDGRDRIPDAFRA</sequence>
<dbReference type="SUPFAM" id="SSF51905">
    <property type="entry name" value="FAD/NAD(P)-binding domain"/>
    <property type="match status" value="1"/>
</dbReference>
<dbReference type="PANTHER" id="PTHR13847:SF289">
    <property type="entry name" value="GLYCINE OXIDASE"/>
    <property type="match status" value="1"/>
</dbReference>
<dbReference type="OrthoDB" id="7818064at2"/>
<dbReference type="Proteomes" id="UP000245390">
    <property type="component" value="Unassembled WGS sequence"/>
</dbReference>
<organism evidence="3 4">
    <name type="scientific">Silicimonas algicola</name>
    <dbReference type="NCBI Taxonomy" id="1826607"/>
    <lineage>
        <taxon>Bacteria</taxon>
        <taxon>Pseudomonadati</taxon>
        <taxon>Pseudomonadota</taxon>
        <taxon>Alphaproteobacteria</taxon>
        <taxon>Rhodobacterales</taxon>
        <taxon>Paracoccaceae</taxon>
    </lineage>
</organism>
<proteinExistence type="predicted"/>
<feature type="domain" description="FAD dependent oxidoreductase" evidence="2">
    <location>
        <begin position="3"/>
        <end position="320"/>
    </location>
</feature>
<evidence type="ECO:0000313" key="4">
    <source>
        <dbReference type="Proteomes" id="UP000245390"/>
    </source>
</evidence>
<dbReference type="InterPro" id="IPR036188">
    <property type="entry name" value="FAD/NAD-bd_sf"/>
</dbReference>
<keyword evidence="4" id="KW-1185">Reference proteome</keyword>
<dbReference type="Pfam" id="PF01266">
    <property type="entry name" value="DAO"/>
    <property type="match status" value="1"/>
</dbReference>
<dbReference type="Gene3D" id="3.30.9.10">
    <property type="entry name" value="D-Amino Acid Oxidase, subunit A, domain 2"/>
    <property type="match status" value="2"/>
</dbReference>
<dbReference type="EMBL" id="QGGV01000006">
    <property type="protein sequence ID" value="PWK55667.1"/>
    <property type="molecule type" value="Genomic_DNA"/>
</dbReference>
<name>A0A316GLF0_9RHOB</name>
<keyword evidence="1" id="KW-0560">Oxidoreductase</keyword>
<dbReference type="PANTHER" id="PTHR13847">
    <property type="entry name" value="SARCOSINE DEHYDROGENASE-RELATED"/>
    <property type="match status" value="1"/>
</dbReference>
<comment type="caution">
    <text evidence="3">The sequence shown here is derived from an EMBL/GenBank/DDBJ whole genome shotgun (WGS) entry which is preliminary data.</text>
</comment>
<dbReference type="AlphaFoldDB" id="A0A316GLF0"/>
<dbReference type="Gene3D" id="3.50.50.60">
    <property type="entry name" value="FAD/NAD(P)-binding domain"/>
    <property type="match status" value="2"/>
</dbReference>
<evidence type="ECO:0000259" key="2">
    <source>
        <dbReference type="Pfam" id="PF01266"/>
    </source>
</evidence>
<dbReference type="KEGG" id="salo:EF888_16615"/>
<dbReference type="InterPro" id="IPR006076">
    <property type="entry name" value="FAD-dep_OxRdtase"/>
</dbReference>
<reference evidence="3 4" key="1">
    <citation type="submission" date="2018-05" db="EMBL/GenBank/DDBJ databases">
        <title>Genomic Encyclopedia of Type Strains, Phase IV (KMG-IV): sequencing the most valuable type-strain genomes for metagenomic binning, comparative biology and taxonomic classification.</title>
        <authorList>
            <person name="Goeker M."/>
        </authorList>
    </citation>
    <scope>NUCLEOTIDE SEQUENCE [LARGE SCALE GENOMIC DNA]</scope>
    <source>
        <strain evidence="3 4">DSM 103371</strain>
    </source>
</reference>
<evidence type="ECO:0000256" key="1">
    <source>
        <dbReference type="ARBA" id="ARBA00023002"/>
    </source>
</evidence>
<evidence type="ECO:0000313" key="3">
    <source>
        <dbReference type="EMBL" id="PWK55667.1"/>
    </source>
</evidence>